<name>A0A552WXT4_9MICO</name>
<dbReference type="AlphaFoldDB" id="A0A552WXT4"/>
<feature type="domain" description="SsuA/THI5-like" evidence="5">
    <location>
        <begin position="61"/>
        <end position="277"/>
    </location>
</feature>
<organism evidence="6 7">
    <name type="scientific">Georgenia yuyongxinii</name>
    <dbReference type="NCBI Taxonomy" id="2589797"/>
    <lineage>
        <taxon>Bacteria</taxon>
        <taxon>Bacillati</taxon>
        <taxon>Actinomycetota</taxon>
        <taxon>Actinomycetes</taxon>
        <taxon>Micrococcales</taxon>
        <taxon>Bogoriellaceae</taxon>
        <taxon>Georgenia</taxon>
    </lineage>
</organism>
<dbReference type="PANTHER" id="PTHR30024:SF47">
    <property type="entry name" value="TAURINE-BINDING PERIPLASMIC PROTEIN"/>
    <property type="match status" value="1"/>
</dbReference>
<dbReference type="RefSeq" id="WP_143416748.1">
    <property type="nucleotide sequence ID" value="NZ_VJXR01000002.1"/>
</dbReference>
<comment type="caution">
    <text evidence="6">The sequence shown here is derived from an EMBL/GenBank/DDBJ whole genome shotgun (WGS) entry which is preliminary data.</text>
</comment>
<dbReference type="Proteomes" id="UP000318693">
    <property type="component" value="Unassembled WGS sequence"/>
</dbReference>
<keyword evidence="3 4" id="KW-0732">Signal</keyword>
<evidence type="ECO:0000313" key="7">
    <source>
        <dbReference type="Proteomes" id="UP000318693"/>
    </source>
</evidence>
<accession>A0A552WXT4</accession>
<dbReference type="PANTHER" id="PTHR30024">
    <property type="entry name" value="ALIPHATIC SULFONATES-BINDING PROTEIN-RELATED"/>
    <property type="match status" value="1"/>
</dbReference>
<comment type="subcellular location">
    <subcellularLocation>
        <location evidence="1">Periplasm</location>
    </subcellularLocation>
</comment>
<feature type="chain" id="PRO_5021757617" evidence="4">
    <location>
        <begin position="29"/>
        <end position="334"/>
    </location>
</feature>
<dbReference type="InterPro" id="IPR015168">
    <property type="entry name" value="SsuA/THI5"/>
</dbReference>
<sequence>MRTTRTAAGAAAALLLLAACSGGNQAPAAPASTTEAASATAAAADGELETVTVGVMPIVDTAGIRLGIEEGIFAEHGLQLELTESGQGGAATIPGVVSGQFQFGFSNTPALLAAHSQGLELPIVAPAASSTGVAGEDTAAIVVPADSDIDAAAVLAGRTVAVNTLRSIGDSTVRETVEKDGGDPDAVQFVEIAFPDMLGALAKGQVDAAWVVEPFATIAQQQGNRVLASNYVETDPDLLIAAYFTSAELIESDPELVERFTAALTEAQAFAEANPDRVRAVLGTYMTLEPAIAESLVLPRFKDTTARDDVEFLAEFAHRQGITDTKVDVGSLLP</sequence>
<dbReference type="GO" id="GO:0042597">
    <property type="term" value="C:periplasmic space"/>
    <property type="evidence" value="ECO:0007669"/>
    <property type="project" value="UniProtKB-SubCell"/>
</dbReference>
<evidence type="ECO:0000256" key="1">
    <source>
        <dbReference type="ARBA" id="ARBA00004418"/>
    </source>
</evidence>
<protein>
    <submittedName>
        <fullName evidence="6">Nitrate ABC transporter substrate-binding protein</fullName>
    </submittedName>
</protein>
<evidence type="ECO:0000256" key="3">
    <source>
        <dbReference type="ARBA" id="ARBA00022729"/>
    </source>
</evidence>
<comment type="similarity">
    <text evidence="2">Belongs to the bacterial solute-binding protein SsuA/TauA family.</text>
</comment>
<evidence type="ECO:0000256" key="2">
    <source>
        <dbReference type="ARBA" id="ARBA00010742"/>
    </source>
</evidence>
<dbReference type="PROSITE" id="PS51257">
    <property type="entry name" value="PROKAR_LIPOPROTEIN"/>
    <property type="match status" value="1"/>
</dbReference>
<gene>
    <name evidence="6" type="ORF">FJ693_01390</name>
</gene>
<feature type="signal peptide" evidence="4">
    <location>
        <begin position="1"/>
        <end position="28"/>
    </location>
</feature>
<dbReference type="SUPFAM" id="SSF53850">
    <property type="entry name" value="Periplasmic binding protein-like II"/>
    <property type="match status" value="1"/>
</dbReference>
<dbReference type="Pfam" id="PF09084">
    <property type="entry name" value="NMT1"/>
    <property type="match status" value="1"/>
</dbReference>
<dbReference type="Gene3D" id="3.40.190.10">
    <property type="entry name" value="Periplasmic binding protein-like II"/>
    <property type="match status" value="2"/>
</dbReference>
<dbReference type="EMBL" id="VJXR01000002">
    <property type="protein sequence ID" value="TRW47476.1"/>
    <property type="molecule type" value="Genomic_DNA"/>
</dbReference>
<evidence type="ECO:0000256" key="4">
    <source>
        <dbReference type="SAM" id="SignalP"/>
    </source>
</evidence>
<evidence type="ECO:0000259" key="5">
    <source>
        <dbReference type="Pfam" id="PF09084"/>
    </source>
</evidence>
<proteinExistence type="inferred from homology"/>
<keyword evidence="7" id="KW-1185">Reference proteome</keyword>
<reference evidence="6 7" key="1">
    <citation type="submission" date="2019-07" db="EMBL/GenBank/DDBJ databases">
        <title>Georgenia wutianyii sp. nov. and Georgenia *** sp. nov. isolated from plateau pika (Ochotona curzoniae) in the Qinghai-Tibet plateau of China.</title>
        <authorList>
            <person name="Tian Z."/>
        </authorList>
    </citation>
    <scope>NUCLEOTIDE SEQUENCE [LARGE SCALE GENOMIC DNA]</scope>
    <source>
        <strain evidence="6 7">Z446</strain>
    </source>
</reference>
<evidence type="ECO:0000313" key="6">
    <source>
        <dbReference type="EMBL" id="TRW47476.1"/>
    </source>
</evidence>